<evidence type="ECO:0000256" key="1">
    <source>
        <dbReference type="ARBA" id="ARBA00001946"/>
    </source>
</evidence>
<evidence type="ECO:0000256" key="3">
    <source>
        <dbReference type="ARBA" id="ARBA00022801"/>
    </source>
</evidence>
<dbReference type="InterPro" id="IPR047198">
    <property type="entry name" value="DDP-like_NUDIX"/>
</dbReference>
<dbReference type="AlphaFoldDB" id="A0A7S1EPN3"/>
<dbReference type="Gene3D" id="3.90.79.10">
    <property type="entry name" value="Nucleoside Triphosphate Pyrophosphohydrolase"/>
    <property type="match status" value="1"/>
</dbReference>
<dbReference type="PANTHER" id="PTHR12629:SF0">
    <property type="entry name" value="DIPHOSPHOINOSITOL-POLYPHOSPHATE DIPHOSPHATASE"/>
    <property type="match status" value="1"/>
</dbReference>
<dbReference type="InterPro" id="IPR015797">
    <property type="entry name" value="NUDIX_hydrolase-like_dom_sf"/>
</dbReference>
<dbReference type="GO" id="GO:0005737">
    <property type="term" value="C:cytoplasm"/>
    <property type="evidence" value="ECO:0007669"/>
    <property type="project" value="TreeGrafter"/>
</dbReference>
<sequence length="181" mass="21124">MRMGKQYAGCVPVRRQDADGEWEVLMVESRWVPGVWLYPKGGIEEGEIPKVAALRETREEAGVFGKLGPKLGSWKFQASKQVHKMFLLFVEEEMNAKDPRWKERKVRARQWLTFSEAKKLIKKPSKADRRPELLDILKKSKKYLKTLDRSDYKEESHEDFDDDDEPIEVHDQTLENGSDSD</sequence>
<comment type="cofactor">
    <cofactor evidence="1">
        <name>Mg(2+)</name>
        <dbReference type="ChEBI" id="CHEBI:18420"/>
    </cofactor>
</comment>
<dbReference type="GO" id="GO:0005634">
    <property type="term" value="C:nucleus"/>
    <property type="evidence" value="ECO:0007669"/>
    <property type="project" value="TreeGrafter"/>
</dbReference>
<gene>
    <name evidence="7" type="ORF">TOLI1172_LOCUS272</name>
</gene>
<dbReference type="CDD" id="cd04666">
    <property type="entry name" value="NUDIX_DIPP2_like_Nudt4"/>
    <property type="match status" value="1"/>
</dbReference>
<dbReference type="PROSITE" id="PS00893">
    <property type="entry name" value="NUDIX_BOX"/>
    <property type="match status" value="1"/>
</dbReference>
<evidence type="ECO:0000313" key="7">
    <source>
        <dbReference type="EMBL" id="CAD8815884.1"/>
    </source>
</evidence>
<evidence type="ECO:0000256" key="2">
    <source>
        <dbReference type="ARBA" id="ARBA00022723"/>
    </source>
</evidence>
<dbReference type="SUPFAM" id="SSF55811">
    <property type="entry name" value="Nudix"/>
    <property type="match status" value="1"/>
</dbReference>
<name>A0A7S1EPN3_9RHOD</name>
<accession>A0A7S1EPN3</accession>
<evidence type="ECO:0000259" key="6">
    <source>
        <dbReference type="PROSITE" id="PS51462"/>
    </source>
</evidence>
<dbReference type="PANTHER" id="PTHR12629">
    <property type="entry name" value="DIPHOSPHOINOSITOL POLYPHOSPHATE PHOSPHOHYDROLASE"/>
    <property type="match status" value="1"/>
</dbReference>
<evidence type="ECO:0000256" key="5">
    <source>
        <dbReference type="SAM" id="MobiDB-lite"/>
    </source>
</evidence>
<feature type="region of interest" description="Disordered" evidence="5">
    <location>
        <begin position="148"/>
        <end position="181"/>
    </location>
</feature>
<keyword evidence="3" id="KW-0378">Hydrolase</keyword>
<dbReference type="InterPro" id="IPR020084">
    <property type="entry name" value="NUDIX_hydrolase_CS"/>
</dbReference>
<keyword evidence="4" id="KW-0460">Magnesium</keyword>
<feature type="compositionally biased region" description="Acidic residues" evidence="5">
    <location>
        <begin position="157"/>
        <end position="166"/>
    </location>
</feature>
<protein>
    <recommendedName>
        <fullName evidence="6">Nudix hydrolase domain-containing protein</fullName>
    </recommendedName>
</protein>
<dbReference type="GO" id="GO:0016462">
    <property type="term" value="F:pyrophosphatase activity"/>
    <property type="evidence" value="ECO:0007669"/>
    <property type="project" value="InterPro"/>
</dbReference>
<dbReference type="InterPro" id="IPR000086">
    <property type="entry name" value="NUDIX_hydrolase_dom"/>
</dbReference>
<feature type="domain" description="Nudix hydrolase" evidence="6">
    <location>
        <begin position="3"/>
        <end position="134"/>
    </location>
</feature>
<reference evidence="7" key="1">
    <citation type="submission" date="2021-01" db="EMBL/GenBank/DDBJ databases">
        <authorList>
            <person name="Corre E."/>
            <person name="Pelletier E."/>
            <person name="Niang G."/>
            <person name="Scheremetjew M."/>
            <person name="Finn R."/>
            <person name="Kale V."/>
            <person name="Holt S."/>
            <person name="Cochrane G."/>
            <person name="Meng A."/>
            <person name="Brown T."/>
            <person name="Cohen L."/>
        </authorList>
    </citation>
    <scope>NUCLEOTIDE SEQUENCE</scope>
    <source>
        <strain evidence="7">CCMP3278</strain>
    </source>
</reference>
<evidence type="ECO:0000256" key="4">
    <source>
        <dbReference type="ARBA" id="ARBA00022842"/>
    </source>
</evidence>
<keyword evidence="2" id="KW-0479">Metal-binding</keyword>
<dbReference type="PROSITE" id="PS51462">
    <property type="entry name" value="NUDIX"/>
    <property type="match status" value="1"/>
</dbReference>
<dbReference type="EMBL" id="HBFP01000354">
    <property type="protein sequence ID" value="CAD8815884.1"/>
    <property type="molecule type" value="Transcribed_RNA"/>
</dbReference>
<dbReference type="Pfam" id="PF00293">
    <property type="entry name" value="NUDIX"/>
    <property type="match status" value="1"/>
</dbReference>
<proteinExistence type="predicted"/>
<organism evidence="7">
    <name type="scientific">Timspurckia oligopyrenoides</name>
    <dbReference type="NCBI Taxonomy" id="708627"/>
    <lineage>
        <taxon>Eukaryota</taxon>
        <taxon>Rhodophyta</taxon>
        <taxon>Bangiophyceae</taxon>
        <taxon>Porphyridiales</taxon>
        <taxon>Porphyridiaceae</taxon>
        <taxon>Timspurckia</taxon>
    </lineage>
</organism>
<dbReference type="GO" id="GO:0046872">
    <property type="term" value="F:metal ion binding"/>
    <property type="evidence" value="ECO:0007669"/>
    <property type="project" value="UniProtKB-KW"/>
</dbReference>